<dbReference type="InterPro" id="IPR015943">
    <property type="entry name" value="WD40/YVTN_repeat-like_dom_sf"/>
</dbReference>
<dbReference type="PANTHER" id="PTHR22842:SF3">
    <property type="entry name" value="WD REPEAT DOMAIN-CONTAINING PROTEIN 83"/>
    <property type="match status" value="1"/>
</dbReference>
<dbReference type="Gene3D" id="2.130.10.10">
    <property type="entry name" value="YVTN repeat-like/Quinoprotein amine dehydrogenase"/>
    <property type="match status" value="1"/>
</dbReference>
<accession>A0A1D6Q2Y6</accession>
<evidence type="ECO:0000256" key="1">
    <source>
        <dbReference type="ARBA" id="ARBA00004496"/>
    </source>
</evidence>
<dbReference type="AlphaFoldDB" id="A0A1D6Q2Y6"/>
<dbReference type="GO" id="GO:0005737">
    <property type="term" value="C:cytoplasm"/>
    <property type="evidence" value="ECO:0007669"/>
    <property type="project" value="UniProtKB-SubCell"/>
</dbReference>
<comment type="subcellular location">
    <subcellularLocation>
        <location evidence="1">Cytoplasm</location>
    </subcellularLocation>
</comment>
<feature type="region of interest" description="Disordered" evidence="4">
    <location>
        <begin position="1"/>
        <end position="23"/>
    </location>
</feature>
<dbReference type="SUPFAM" id="SSF50978">
    <property type="entry name" value="WD40 repeat-like"/>
    <property type="match status" value="1"/>
</dbReference>
<evidence type="ECO:0000256" key="2">
    <source>
        <dbReference type="ARBA" id="ARBA00022490"/>
    </source>
</evidence>
<name>A0A1D6Q2Y6_MAIZE</name>
<dbReference type="InterPro" id="IPR001680">
    <property type="entry name" value="WD40_rpt"/>
</dbReference>
<dbReference type="PROSITE" id="PS50082">
    <property type="entry name" value="WD_REPEATS_2"/>
    <property type="match status" value="1"/>
</dbReference>
<reference evidence="5" key="1">
    <citation type="submission" date="2015-12" db="EMBL/GenBank/DDBJ databases">
        <title>Update maize B73 reference genome by single molecule sequencing technologies.</title>
        <authorList>
            <consortium name="Maize Genome Sequencing Project"/>
            <person name="Ware D."/>
        </authorList>
    </citation>
    <scope>NUCLEOTIDE SEQUENCE</scope>
    <source>
        <tissue evidence="5">Seedling</tissue>
    </source>
</reference>
<gene>
    <name evidence="5" type="ORF">ZEAMMB73_Zm00001d050708</name>
</gene>
<sequence>MTSSGTVAQQLPRTEARSLSGHEGAVLAVRFNRDGNYCLSCGKDRTLRLWNPHTGAQVKTYKSHAREG</sequence>
<evidence type="ECO:0000256" key="3">
    <source>
        <dbReference type="ARBA" id="ARBA00038145"/>
    </source>
</evidence>
<keyword evidence="2" id="KW-0963">Cytoplasm</keyword>
<dbReference type="PROSITE" id="PS50294">
    <property type="entry name" value="WD_REPEATS_REGION"/>
    <property type="match status" value="1"/>
</dbReference>
<evidence type="ECO:0000256" key="4">
    <source>
        <dbReference type="SAM" id="MobiDB-lite"/>
    </source>
</evidence>
<dbReference type="ExpressionAtlas" id="A0A1D6Q2Y6">
    <property type="expression patterns" value="baseline and differential"/>
</dbReference>
<comment type="similarity">
    <text evidence="3">Belongs to the WD repeat MORG1 family.</text>
</comment>
<feature type="compositionally biased region" description="Polar residues" evidence="4">
    <location>
        <begin position="1"/>
        <end position="12"/>
    </location>
</feature>
<dbReference type="Pfam" id="PF00400">
    <property type="entry name" value="WD40"/>
    <property type="match status" value="1"/>
</dbReference>
<dbReference type="PANTHER" id="PTHR22842">
    <property type="entry name" value="WD40 REPEAT PROTEIN"/>
    <property type="match status" value="1"/>
</dbReference>
<dbReference type="InterPro" id="IPR051980">
    <property type="entry name" value="WD_repeat_MORG1"/>
</dbReference>
<proteinExistence type="inferred from homology"/>
<evidence type="ECO:0000313" key="5">
    <source>
        <dbReference type="EMBL" id="AQK52941.1"/>
    </source>
</evidence>
<dbReference type="EMBL" id="CM000780">
    <property type="protein sequence ID" value="AQK52941.1"/>
    <property type="molecule type" value="Genomic_DNA"/>
</dbReference>
<protein>
    <submittedName>
        <fullName evidence="5">Transducin/WD40 repeat-like superfamily protein</fullName>
    </submittedName>
</protein>
<dbReference type="InterPro" id="IPR036322">
    <property type="entry name" value="WD40_repeat_dom_sf"/>
</dbReference>
<organism evidence="5">
    <name type="scientific">Zea mays</name>
    <name type="common">Maize</name>
    <dbReference type="NCBI Taxonomy" id="4577"/>
    <lineage>
        <taxon>Eukaryota</taxon>
        <taxon>Viridiplantae</taxon>
        <taxon>Streptophyta</taxon>
        <taxon>Embryophyta</taxon>
        <taxon>Tracheophyta</taxon>
        <taxon>Spermatophyta</taxon>
        <taxon>Magnoliopsida</taxon>
        <taxon>Liliopsida</taxon>
        <taxon>Poales</taxon>
        <taxon>Poaceae</taxon>
        <taxon>PACMAD clade</taxon>
        <taxon>Panicoideae</taxon>
        <taxon>Andropogonodae</taxon>
        <taxon>Andropogoneae</taxon>
        <taxon>Tripsacinae</taxon>
        <taxon>Zea</taxon>
    </lineage>
</organism>
<dbReference type="SMART" id="SM00320">
    <property type="entry name" value="WD40"/>
    <property type="match status" value="1"/>
</dbReference>